<keyword evidence="1" id="KW-0547">Nucleotide-binding</keyword>
<dbReference type="InterPro" id="IPR050173">
    <property type="entry name" value="ABC_transporter_C-like"/>
</dbReference>
<accession>A0A7R9JIX5</accession>
<dbReference type="GO" id="GO:0005524">
    <property type="term" value="F:ATP binding"/>
    <property type="evidence" value="ECO:0007669"/>
    <property type="project" value="UniProtKB-KW"/>
</dbReference>
<dbReference type="InterPro" id="IPR027417">
    <property type="entry name" value="P-loop_NTPase"/>
</dbReference>
<evidence type="ECO:0000256" key="2">
    <source>
        <dbReference type="ARBA" id="ARBA00022840"/>
    </source>
</evidence>
<keyword evidence="2" id="KW-0067">ATP-binding</keyword>
<reference evidence="3" key="1">
    <citation type="submission" date="2020-11" db="EMBL/GenBank/DDBJ databases">
        <authorList>
            <person name="Tran Van P."/>
        </authorList>
    </citation>
    <scope>NUCLEOTIDE SEQUENCE</scope>
</reference>
<proteinExistence type="predicted"/>
<name>A0A7R9JIX5_TIMCA</name>
<dbReference type="GO" id="GO:0016020">
    <property type="term" value="C:membrane"/>
    <property type="evidence" value="ECO:0007669"/>
    <property type="project" value="TreeGrafter"/>
</dbReference>
<evidence type="ECO:0000313" key="3">
    <source>
        <dbReference type="EMBL" id="CAD7580141.1"/>
    </source>
</evidence>
<sequence length="113" mass="12573">MNCTVLTVAHRLNTIMDSDRVIVMSNGRVEEVDHPHILLRNKEGTFFKMVDKVGPSLSRQLAMVAEKNSQCMRIVSRYISESQVAWFAAGGVGGQVKLPSSSNDTNYNNRTNC</sequence>
<protein>
    <submittedName>
        <fullName evidence="3">(California timema) hypothetical protein</fullName>
    </submittedName>
</protein>
<dbReference type="PANTHER" id="PTHR24223:SF415">
    <property type="entry name" value="FI20190P1"/>
    <property type="match status" value="1"/>
</dbReference>
<dbReference type="SUPFAM" id="SSF52540">
    <property type="entry name" value="P-loop containing nucleoside triphosphate hydrolases"/>
    <property type="match status" value="1"/>
</dbReference>
<dbReference type="GO" id="GO:0042626">
    <property type="term" value="F:ATPase-coupled transmembrane transporter activity"/>
    <property type="evidence" value="ECO:0007669"/>
    <property type="project" value="TreeGrafter"/>
</dbReference>
<gene>
    <name evidence="3" type="ORF">TCMB3V08_LOCUS12674</name>
</gene>
<dbReference type="PANTHER" id="PTHR24223">
    <property type="entry name" value="ATP-BINDING CASSETTE SUB-FAMILY C"/>
    <property type="match status" value="1"/>
</dbReference>
<dbReference type="EMBL" id="OE196997">
    <property type="protein sequence ID" value="CAD7580141.1"/>
    <property type="molecule type" value="Genomic_DNA"/>
</dbReference>
<evidence type="ECO:0000256" key="1">
    <source>
        <dbReference type="ARBA" id="ARBA00022741"/>
    </source>
</evidence>
<dbReference type="Gene3D" id="3.40.50.300">
    <property type="entry name" value="P-loop containing nucleotide triphosphate hydrolases"/>
    <property type="match status" value="1"/>
</dbReference>
<organism evidence="3">
    <name type="scientific">Timema californicum</name>
    <name type="common">California timema</name>
    <name type="synonym">Walking stick</name>
    <dbReference type="NCBI Taxonomy" id="61474"/>
    <lineage>
        <taxon>Eukaryota</taxon>
        <taxon>Metazoa</taxon>
        <taxon>Ecdysozoa</taxon>
        <taxon>Arthropoda</taxon>
        <taxon>Hexapoda</taxon>
        <taxon>Insecta</taxon>
        <taxon>Pterygota</taxon>
        <taxon>Neoptera</taxon>
        <taxon>Polyneoptera</taxon>
        <taxon>Phasmatodea</taxon>
        <taxon>Timematodea</taxon>
        <taxon>Timematoidea</taxon>
        <taxon>Timematidae</taxon>
        <taxon>Timema</taxon>
    </lineage>
</organism>
<dbReference type="AlphaFoldDB" id="A0A7R9JIX5"/>